<comment type="caution">
    <text evidence="1">The sequence shown here is derived from an EMBL/GenBank/DDBJ whole genome shotgun (WGS) entry which is preliminary data.</text>
</comment>
<protein>
    <submittedName>
        <fullName evidence="1">DUF4906 domain-containing protein</fullName>
    </submittedName>
</protein>
<dbReference type="Proteomes" id="UP000823757">
    <property type="component" value="Unassembled WGS sequence"/>
</dbReference>
<evidence type="ECO:0000313" key="1">
    <source>
        <dbReference type="EMBL" id="MBO8474806.1"/>
    </source>
</evidence>
<evidence type="ECO:0000313" key="2">
    <source>
        <dbReference type="Proteomes" id="UP000823757"/>
    </source>
</evidence>
<dbReference type="Gene3D" id="2.60.40.3690">
    <property type="match status" value="1"/>
</dbReference>
<dbReference type="EMBL" id="JADIMD010000092">
    <property type="protein sequence ID" value="MBO8474806.1"/>
    <property type="molecule type" value="Genomic_DNA"/>
</dbReference>
<reference evidence="1" key="2">
    <citation type="journal article" date="2021" name="PeerJ">
        <title>Extensive microbial diversity within the chicken gut microbiome revealed by metagenomics and culture.</title>
        <authorList>
            <person name="Gilroy R."/>
            <person name="Ravi A."/>
            <person name="Getino M."/>
            <person name="Pursley I."/>
            <person name="Horton D.L."/>
            <person name="Alikhan N.F."/>
            <person name="Baker D."/>
            <person name="Gharbi K."/>
            <person name="Hall N."/>
            <person name="Watson M."/>
            <person name="Adriaenssens E.M."/>
            <person name="Foster-Nyarko E."/>
            <person name="Jarju S."/>
            <person name="Secka A."/>
            <person name="Antonio M."/>
            <person name="Oren A."/>
            <person name="Chaudhuri R.R."/>
            <person name="La Ragione R."/>
            <person name="Hildebrand F."/>
            <person name="Pallen M.J."/>
        </authorList>
    </citation>
    <scope>NUCLEOTIDE SEQUENCE</scope>
    <source>
        <strain evidence="1">B1-13419</strain>
    </source>
</reference>
<dbReference type="InterPro" id="IPR018247">
    <property type="entry name" value="EF_Hand_1_Ca_BS"/>
</dbReference>
<reference evidence="1" key="1">
    <citation type="submission" date="2020-10" db="EMBL/GenBank/DDBJ databases">
        <authorList>
            <person name="Gilroy R."/>
        </authorList>
    </citation>
    <scope>NUCLEOTIDE SEQUENCE</scope>
    <source>
        <strain evidence="1">B1-13419</strain>
    </source>
</reference>
<organism evidence="1 2">
    <name type="scientific">Candidatus Cryptobacteroides faecigallinarum</name>
    <dbReference type="NCBI Taxonomy" id="2840763"/>
    <lineage>
        <taxon>Bacteria</taxon>
        <taxon>Pseudomonadati</taxon>
        <taxon>Bacteroidota</taxon>
        <taxon>Bacteroidia</taxon>
        <taxon>Bacteroidales</taxon>
        <taxon>Candidatus Cryptobacteroides</taxon>
    </lineage>
</organism>
<gene>
    <name evidence="1" type="ORF">IAB91_05910</name>
</gene>
<dbReference type="PROSITE" id="PS00018">
    <property type="entry name" value="EF_HAND_1"/>
    <property type="match status" value="1"/>
</dbReference>
<accession>A0A9D9IN25</accession>
<proteinExistence type="predicted"/>
<name>A0A9D9IN25_9BACT</name>
<dbReference type="PROSITE" id="PS51257">
    <property type="entry name" value="PROKAR_LIPOPROTEIN"/>
    <property type="match status" value="1"/>
</dbReference>
<sequence length="1044" mass="116882">MRKIFGIISAMAILTLAAGCVKEEIVPNAMEEGIPVTAKLKFGLDGADDVSVTTKAELNSYSEIISLFLFIYNADGTICEQVEEYGQAALTDKGSNGEGHHYYTADIHTTSGEKKIYGVANYNQVQNWKDFEDEIRRYGQKAMDGATADTISASLFHLIDRYVNEGTTIQFSTAQMIFSGTENITVNRDGSTDKPLKVERIVADIEFNIVNGTTDEGNTVAFRPTTYRIYNLPSVTRLSPGRGEEDNPAEANPDYYYNSTDIRINTTTDQGYYFDFFMPENVQPTSKTPVTTFHEREAWDGNAGASPEDKVFTHVTGNATFVVISGEYAEYDSNNNLVRSGSTSYTIHLGDFSNEYRAAHPDNPFGDYSIRRNCSYIYTITIKGADAIIAEAEKRDPAEKPYQQGSEGSIVNIGEITRSFSLDAHYEQVLLSYNLTNILESVQGVQEDVDEAIGNYLMLYIDTPFQNGIVEIYPYTIYSEAEAKGIDPATAKANALSGADYKWVEFFPQKQNTSLSAYPGLPLWKNNNVDINTRSDLNEKIIDAYDLCVKLGKVVRKMKSGYDISTNDYAEDGITVTFRNGRYYAYFTGFVDEYYYYTNPATGAAMTKWSEFVNKDPRTMMISMEVQASEDGNSISSSVHTYIMQRSIQTFYDDTRADDLCAFGIETFNETPRMSNGGYSAGDYDDNGRLNTINVVTGISRNWARHIYQTANGFLQSVGNDDNRKRSNAYYSQNMAYTACMSRNRDLDGDGQIDNDEIRWYLPSANEYLRIGMGAPVLPSEAQLYDINTKNNMTSGYPENFLDDGALYFTSTESKRVYWAMEKGSYGTNLDAGGRYEIRCARLLPANDLDDLSQVPDATFISKRKATTIVSGPSWWPTTKTVYNYVIDCRNVLVPTLYRATIANLPLIPHTEDDPENRFSDGFVISREFLSGGQVYGVDDIQNRDQNQRTDPCSNYHEEGDPEGAGIWRVPNLSELTIMASAPSKYLDNRAWVMASTDFSAPVREAFLLNSSMIITCDLNGHSTFYVRCVRDATEEELNNAVPE</sequence>
<dbReference type="Gene3D" id="2.60.40.2580">
    <property type="match status" value="1"/>
</dbReference>
<dbReference type="AlphaFoldDB" id="A0A9D9IN25"/>